<sequence>MRGIAAEMAATDDIWRSYRRPRVVMREHLARARSEPRALVFLLLALTVIFIGQWPRLSRLSYQMPDQPMVGLMMGTLLALLAMIPVFYALAALGHLGAKLIGGQGSWYGARVALFWALLAVSPLMLLQGLVAGFIGAGPQLALVSGLVFIVFVVFWMAGLRVAEFETETS</sequence>
<dbReference type="RefSeq" id="WP_368392151.1">
    <property type="nucleotide sequence ID" value="NZ_JBFRYC010000006.1"/>
</dbReference>
<keyword evidence="3 5" id="KW-1133">Transmembrane helix</keyword>
<proteinExistence type="predicted"/>
<feature type="transmembrane region" description="Helical" evidence="5">
    <location>
        <begin position="112"/>
        <end position="135"/>
    </location>
</feature>
<feature type="transmembrane region" description="Helical" evidence="5">
    <location>
        <begin position="38"/>
        <end position="57"/>
    </location>
</feature>
<evidence type="ECO:0000256" key="1">
    <source>
        <dbReference type="ARBA" id="ARBA00004141"/>
    </source>
</evidence>
<evidence type="ECO:0000259" key="6">
    <source>
        <dbReference type="Pfam" id="PF04893"/>
    </source>
</evidence>
<evidence type="ECO:0000313" key="8">
    <source>
        <dbReference type="Proteomes" id="UP001557465"/>
    </source>
</evidence>
<keyword evidence="4 5" id="KW-0472">Membrane</keyword>
<name>A0ABV3TNK5_9RHOB</name>
<evidence type="ECO:0000256" key="4">
    <source>
        <dbReference type="ARBA" id="ARBA00023136"/>
    </source>
</evidence>
<dbReference type="Proteomes" id="UP001557465">
    <property type="component" value="Unassembled WGS sequence"/>
</dbReference>
<dbReference type="EMBL" id="JBFRYC010000006">
    <property type="protein sequence ID" value="MEX1662349.1"/>
    <property type="molecule type" value="Genomic_DNA"/>
</dbReference>
<comment type="caution">
    <text evidence="7">The sequence shown here is derived from an EMBL/GenBank/DDBJ whole genome shotgun (WGS) entry which is preliminary data.</text>
</comment>
<organism evidence="7 8">
    <name type="scientific">Thioclava arctica</name>
    <dbReference type="NCBI Taxonomy" id="3238301"/>
    <lineage>
        <taxon>Bacteria</taxon>
        <taxon>Pseudomonadati</taxon>
        <taxon>Pseudomonadota</taxon>
        <taxon>Alphaproteobacteria</taxon>
        <taxon>Rhodobacterales</taxon>
        <taxon>Paracoccaceae</taxon>
        <taxon>Thioclava</taxon>
    </lineage>
</organism>
<dbReference type="InterPro" id="IPR006977">
    <property type="entry name" value="Yip1_dom"/>
</dbReference>
<evidence type="ECO:0000256" key="5">
    <source>
        <dbReference type="SAM" id="Phobius"/>
    </source>
</evidence>
<protein>
    <submittedName>
        <fullName evidence="7">Yip1 family protein</fullName>
    </submittedName>
</protein>
<evidence type="ECO:0000256" key="2">
    <source>
        <dbReference type="ARBA" id="ARBA00022692"/>
    </source>
</evidence>
<evidence type="ECO:0000313" key="7">
    <source>
        <dbReference type="EMBL" id="MEX1662349.1"/>
    </source>
</evidence>
<gene>
    <name evidence="7" type="ORF">AB4874_11930</name>
</gene>
<feature type="transmembrane region" description="Helical" evidence="5">
    <location>
        <begin position="141"/>
        <end position="163"/>
    </location>
</feature>
<accession>A0ABV3TNK5</accession>
<feature type="transmembrane region" description="Helical" evidence="5">
    <location>
        <begin position="69"/>
        <end position="91"/>
    </location>
</feature>
<keyword evidence="2 5" id="KW-0812">Transmembrane</keyword>
<reference evidence="7 8" key="1">
    <citation type="journal article" date="2011" name="Int. J. Syst. Evol. Microbiol.">
        <title>Zhongshania antarctica gen. nov., sp. nov. and Zhongshania guokunii sp. nov., gammaproteobacteria respectively isolated from coastal attached (fast) ice and surface seawater of the Antarctic.</title>
        <authorList>
            <person name="Li H.J."/>
            <person name="Zhang X.Y."/>
            <person name="Chen C.X."/>
            <person name="Zhang Y.J."/>
            <person name="Gao Z.M."/>
            <person name="Yu Y."/>
            <person name="Chen X.L."/>
            <person name="Chen B."/>
            <person name="Zhang Y.Z."/>
        </authorList>
    </citation>
    <scope>NUCLEOTIDE SEQUENCE [LARGE SCALE GENOMIC DNA]</scope>
    <source>
        <strain evidence="7 8">15-R06ZXC-3</strain>
    </source>
</reference>
<feature type="domain" description="Yip1" evidence="6">
    <location>
        <begin position="15"/>
        <end position="163"/>
    </location>
</feature>
<comment type="subcellular location">
    <subcellularLocation>
        <location evidence="1">Membrane</location>
        <topology evidence="1">Multi-pass membrane protein</topology>
    </subcellularLocation>
</comment>
<evidence type="ECO:0000256" key="3">
    <source>
        <dbReference type="ARBA" id="ARBA00022989"/>
    </source>
</evidence>
<keyword evidence="8" id="KW-1185">Reference proteome</keyword>
<dbReference type="Pfam" id="PF04893">
    <property type="entry name" value="Yip1"/>
    <property type="match status" value="1"/>
</dbReference>